<reference evidence="4" key="1">
    <citation type="journal article" date="2019" name="Int. J. Syst. Evol. Microbiol.">
        <title>The Global Catalogue of Microorganisms (GCM) 10K type strain sequencing project: providing services to taxonomists for standard genome sequencing and annotation.</title>
        <authorList>
            <consortium name="The Broad Institute Genomics Platform"/>
            <consortium name="The Broad Institute Genome Sequencing Center for Infectious Disease"/>
            <person name="Wu L."/>
            <person name="Ma J."/>
        </authorList>
    </citation>
    <scope>NUCLEOTIDE SEQUENCE [LARGE SCALE GENOMIC DNA]</scope>
    <source>
        <strain evidence="4">JCM 10411</strain>
    </source>
</reference>
<evidence type="ECO:0000313" key="3">
    <source>
        <dbReference type="EMBL" id="MFC5851060.1"/>
    </source>
</evidence>
<dbReference type="InterPro" id="IPR001584">
    <property type="entry name" value="Integrase_cat-core"/>
</dbReference>
<feature type="region of interest" description="Disordered" evidence="1">
    <location>
        <begin position="44"/>
        <end position="79"/>
    </location>
</feature>
<organism evidence="3 4">
    <name type="scientific">Streptomyces chlorus</name>
    <dbReference type="NCBI Taxonomy" id="887452"/>
    <lineage>
        <taxon>Bacteria</taxon>
        <taxon>Bacillati</taxon>
        <taxon>Actinomycetota</taxon>
        <taxon>Actinomycetes</taxon>
        <taxon>Kitasatosporales</taxon>
        <taxon>Streptomycetaceae</taxon>
        <taxon>Streptomyces</taxon>
    </lineage>
</organism>
<comment type="caution">
    <text evidence="3">The sequence shown here is derived from an EMBL/GenBank/DDBJ whole genome shotgun (WGS) entry which is preliminary data.</text>
</comment>
<feature type="compositionally biased region" description="Gly residues" evidence="1">
    <location>
        <begin position="69"/>
        <end position="79"/>
    </location>
</feature>
<feature type="domain" description="Integrase catalytic" evidence="2">
    <location>
        <begin position="5"/>
        <end position="36"/>
    </location>
</feature>
<sequence>MRGPWRDLEQVQPAIFQWVTWYDEERLHRALDYVPPAEYERGFRRSLEEEPQTARNMPVGLYETRFGSPAGGFGRPTRP</sequence>
<dbReference type="Proteomes" id="UP001596180">
    <property type="component" value="Unassembled WGS sequence"/>
</dbReference>
<evidence type="ECO:0000313" key="4">
    <source>
        <dbReference type="Proteomes" id="UP001596180"/>
    </source>
</evidence>
<dbReference type="RefSeq" id="WP_381358349.1">
    <property type="nucleotide sequence ID" value="NZ_JBHSOA010000008.1"/>
</dbReference>
<dbReference type="Pfam" id="PF13683">
    <property type="entry name" value="rve_3"/>
    <property type="match status" value="1"/>
</dbReference>
<proteinExistence type="predicted"/>
<evidence type="ECO:0000259" key="2">
    <source>
        <dbReference type="Pfam" id="PF13683"/>
    </source>
</evidence>
<name>A0ABW1DQX3_9ACTN</name>
<accession>A0ABW1DQX3</accession>
<dbReference type="EMBL" id="JBHSOA010000008">
    <property type="protein sequence ID" value="MFC5851060.1"/>
    <property type="molecule type" value="Genomic_DNA"/>
</dbReference>
<gene>
    <name evidence="3" type="ORF">ACFPZI_04185</name>
</gene>
<protein>
    <submittedName>
        <fullName evidence="3">Integrase core domain-containing protein</fullName>
    </submittedName>
</protein>
<evidence type="ECO:0000256" key="1">
    <source>
        <dbReference type="SAM" id="MobiDB-lite"/>
    </source>
</evidence>
<keyword evidence="4" id="KW-1185">Reference proteome</keyword>